<evidence type="ECO:0000313" key="2">
    <source>
        <dbReference type="Proteomes" id="UP000234681"/>
    </source>
</evidence>
<dbReference type="EMBL" id="CH473979">
    <property type="protein sequence ID" value="EDM08207.1"/>
    <property type="molecule type" value="Genomic_DNA"/>
</dbReference>
<reference evidence="1 2" key="1">
    <citation type="submission" date="2005-09" db="EMBL/GenBank/DDBJ databases">
        <authorList>
            <person name="Mural R.J."/>
            <person name="Li P.W."/>
            <person name="Adams M.D."/>
            <person name="Amanatides P.G."/>
            <person name="Baden-Tillson H."/>
            <person name="Barnstead M."/>
            <person name="Chin S.H."/>
            <person name="Dew I."/>
            <person name="Evans C.A."/>
            <person name="Ferriera S."/>
            <person name="Flanigan M."/>
            <person name="Fosler C."/>
            <person name="Glodek A."/>
            <person name="Gu Z."/>
            <person name="Holt R.A."/>
            <person name="Jennings D."/>
            <person name="Kraft C.L."/>
            <person name="Lu F."/>
            <person name="Nguyen T."/>
            <person name="Nusskern D.R."/>
            <person name="Pfannkoch C.M."/>
            <person name="Sitter C."/>
            <person name="Sutton G.G."/>
            <person name="Venter J.C."/>
            <person name="Wang Z."/>
            <person name="Woodage T."/>
            <person name="Zheng X.H."/>
            <person name="Zhong F."/>
        </authorList>
    </citation>
    <scope>NUCLEOTIDE SEQUENCE [LARGE SCALE GENOMIC DNA]</scope>
    <source>
        <strain>BN</strain>
        <strain evidence="2">Sprague-Dawley</strain>
    </source>
</reference>
<evidence type="ECO:0000313" key="1">
    <source>
        <dbReference type="EMBL" id="EDM08207.1"/>
    </source>
</evidence>
<gene>
    <name evidence="1" type="ORF">rCG_53590</name>
</gene>
<accession>A6J8M7</accession>
<protein>
    <submittedName>
        <fullName evidence="1">RCG53590</fullName>
    </submittedName>
</protein>
<proteinExistence type="predicted"/>
<sequence>MTHRPRSGALCWARVAVPSPRHFAHKMTRRCAGGPRKPGTSLTWM</sequence>
<name>A6J8M7_RAT</name>
<organism evidence="1 2">
    <name type="scientific">Rattus norvegicus</name>
    <name type="common">Rat</name>
    <dbReference type="NCBI Taxonomy" id="10116"/>
    <lineage>
        <taxon>Eukaryota</taxon>
        <taxon>Metazoa</taxon>
        <taxon>Chordata</taxon>
        <taxon>Craniata</taxon>
        <taxon>Vertebrata</taxon>
        <taxon>Euteleostomi</taxon>
        <taxon>Mammalia</taxon>
        <taxon>Eutheria</taxon>
        <taxon>Euarchontoglires</taxon>
        <taxon>Glires</taxon>
        <taxon>Rodentia</taxon>
        <taxon>Myomorpha</taxon>
        <taxon>Muroidea</taxon>
        <taxon>Muridae</taxon>
        <taxon>Murinae</taxon>
        <taxon>Rattus</taxon>
    </lineage>
</organism>
<dbReference type="AlphaFoldDB" id="A6J8M7"/>
<dbReference type="Proteomes" id="UP000234681">
    <property type="component" value="Chromosome 1"/>
</dbReference>